<dbReference type="OrthoDB" id="47313at2"/>
<sequence>MSKYEMDFEKYKKAIEKVIQRFSDRGWEEIKVEEIWFETSLPMDLILQVINMGVAIPADVKSITHGGKTLWKRETEQ</sequence>
<name>A0A1M7SKW0_FERGO</name>
<dbReference type="Proteomes" id="UP000184207">
    <property type="component" value="Unassembled WGS sequence"/>
</dbReference>
<proteinExistence type="predicted"/>
<dbReference type="STRING" id="1121883.SAMN02745226_01017"/>
<dbReference type="EMBL" id="FRDJ01000004">
    <property type="protein sequence ID" value="SHN59100.1"/>
    <property type="molecule type" value="Genomic_DNA"/>
</dbReference>
<dbReference type="AlphaFoldDB" id="A0A1M7SKW0"/>
<evidence type="ECO:0000313" key="2">
    <source>
        <dbReference type="Proteomes" id="UP000184207"/>
    </source>
</evidence>
<gene>
    <name evidence="1" type="ORF">SAMN02745226_01017</name>
</gene>
<organism evidence="1 2">
    <name type="scientific">Fervidobacterium gondwanense DSM 13020</name>
    <dbReference type="NCBI Taxonomy" id="1121883"/>
    <lineage>
        <taxon>Bacteria</taxon>
        <taxon>Thermotogati</taxon>
        <taxon>Thermotogota</taxon>
        <taxon>Thermotogae</taxon>
        <taxon>Thermotogales</taxon>
        <taxon>Fervidobacteriaceae</taxon>
        <taxon>Fervidobacterium</taxon>
    </lineage>
</organism>
<keyword evidence="2" id="KW-1185">Reference proteome</keyword>
<protein>
    <submittedName>
        <fullName evidence="1">Uncharacterized protein</fullName>
    </submittedName>
</protein>
<accession>A0A1M7SKW0</accession>
<reference evidence="2" key="1">
    <citation type="submission" date="2016-12" db="EMBL/GenBank/DDBJ databases">
        <authorList>
            <person name="Varghese N."/>
            <person name="Submissions S."/>
        </authorList>
    </citation>
    <scope>NUCLEOTIDE SEQUENCE [LARGE SCALE GENOMIC DNA]</scope>
    <source>
        <strain evidence="2">DSM 13020</strain>
    </source>
</reference>
<evidence type="ECO:0000313" key="1">
    <source>
        <dbReference type="EMBL" id="SHN59100.1"/>
    </source>
</evidence>
<dbReference type="RefSeq" id="WP_084634364.1">
    <property type="nucleotide sequence ID" value="NZ_FRDJ01000004.1"/>
</dbReference>